<dbReference type="EMBL" id="CP000282">
    <property type="protein sequence ID" value="ABD80361.1"/>
    <property type="molecule type" value="Genomic_DNA"/>
</dbReference>
<dbReference type="PANTHER" id="PTHR45138">
    <property type="entry name" value="REGULATORY COMPONENTS OF SENSORY TRANSDUCTION SYSTEM"/>
    <property type="match status" value="1"/>
</dbReference>
<reference evidence="5 6" key="1">
    <citation type="journal article" date="2008" name="PLoS Genet.">
        <title>Complete genome sequence of the complex carbohydrate-degrading marine bacterium, Saccharophagus degradans strain 2-40 T.</title>
        <authorList>
            <person name="Weiner R.M."/>
            <person name="Taylor L.E.II."/>
            <person name="Henrissat B."/>
            <person name="Hauser L."/>
            <person name="Land M."/>
            <person name="Coutinho P.M."/>
            <person name="Rancurel C."/>
            <person name="Saunders E.H."/>
            <person name="Longmire A.G."/>
            <person name="Zhang H."/>
            <person name="Bayer E.A."/>
            <person name="Gilbert H.J."/>
            <person name="Larimer F."/>
            <person name="Zhulin I.B."/>
            <person name="Ekborg N.A."/>
            <person name="Lamed R."/>
            <person name="Richardson P.M."/>
            <person name="Borovok I."/>
            <person name="Hutcheson S."/>
        </authorList>
    </citation>
    <scope>NUCLEOTIDE SEQUENCE [LARGE SCALE GENOMIC DNA]</scope>
    <source>
        <strain evidence="6">2-40 / ATCC 43961 / DSM 17024</strain>
    </source>
</reference>
<dbReference type="NCBIfam" id="TIGR00254">
    <property type="entry name" value="GGDEF"/>
    <property type="match status" value="1"/>
</dbReference>
<dbReference type="eggNOG" id="COG3706">
    <property type="taxonomic scope" value="Bacteria"/>
</dbReference>
<dbReference type="KEGG" id="sde:Sde_1099"/>
<dbReference type="SMART" id="SM00267">
    <property type="entry name" value="GGDEF"/>
    <property type="match status" value="1"/>
</dbReference>
<dbReference type="PANTHER" id="PTHR45138:SF2">
    <property type="entry name" value="DIGUANYLATE CYCLASE VDCA"/>
    <property type="match status" value="1"/>
</dbReference>
<keyword evidence="3" id="KW-0472">Membrane</keyword>
<evidence type="ECO:0000256" key="1">
    <source>
        <dbReference type="ARBA" id="ARBA00001946"/>
    </source>
</evidence>
<feature type="transmembrane region" description="Helical" evidence="3">
    <location>
        <begin position="85"/>
        <end position="107"/>
    </location>
</feature>
<dbReference type="GO" id="GO:1902201">
    <property type="term" value="P:negative regulation of bacterial-type flagellum-dependent cell motility"/>
    <property type="evidence" value="ECO:0007669"/>
    <property type="project" value="TreeGrafter"/>
</dbReference>
<protein>
    <recommendedName>
        <fullName evidence="2">diguanylate cyclase</fullName>
        <ecNumber evidence="2">2.7.7.65</ecNumber>
    </recommendedName>
</protein>
<dbReference type="SUPFAM" id="SSF55073">
    <property type="entry name" value="Nucleotide cyclase"/>
    <property type="match status" value="1"/>
</dbReference>
<gene>
    <name evidence="5" type="ordered locus">Sde_1099</name>
</gene>
<dbReference type="InterPro" id="IPR050469">
    <property type="entry name" value="Diguanylate_Cyclase"/>
</dbReference>
<evidence type="ECO:0000256" key="3">
    <source>
        <dbReference type="SAM" id="Phobius"/>
    </source>
</evidence>
<dbReference type="GO" id="GO:0052621">
    <property type="term" value="F:diguanylate cyclase activity"/>
    <property type="evidence" value="ECO:0007669"/>
    <property type="project" value="UniProtKB-EC"/>
</dbReference>
<feature type="transmembrane region" description="Helical" evidence="3">
    <location>
        <begin position="113"/>
        <end position="131"/>
    </location>
</feature>
<evidence type="ECO:0000256" key="2">
    <source>
        <dbReference type="ARBA" id="ARBA00012528"/>
    </source>
</evidence>
<feature type="transmembrane region" description="Helical" evidence="3">
    <location>
        <begin position="50"/>
        <end position="73"/>
    </location>
</feature>
<keyword evidence="3" id="KW-0812">Transmembrane</keyword>
<dbReference type="InterPro" id="IPR000160">
    <property type="entry name" value="GGDEF_dom"/>
</dbReference>
<organism evidence="5 6">
    <name type="scientific">Saccharophagus degradans (strain 2-40 / ATCC 43961 / DSM 17024)</name>
    <dbReference type="NCBI Taxonomy" id="203122"/>
    <lineage>
        <taxon>Bacteria</taxon>
        <taxon>Pseudomonadati</taxon>
        <taxon>Pseudomonadota</taxon>
        <taxon>Gammaproteobacteria</taxon>
        <taxon>Cellvibrionales</taxon>
        <taxon>Cellvibrionaceae</taxon>
        <taxon>Saccharophagus</taxon>
    </lineage>
</organism>
<comment type="cofactor">
    <cofactor evidence="1">
        <name>Mg(2+)</name>
        <dbReference type="ChEBI" id="CHEBI:18420"/>
    </cofactor>
</comment>
<feature type="transmembrane region" description="Helical" evidence="3">
    <location>
        <begin position="138"/>
        <end position="159"/>
    </location>
</feature>
<name>Q21LR8_SACD2</name>
<keyword evidence="6" id="KW-1185">Reference proteome</keyword>
<proteinExistence type="predicted"/>
<feature type="transmembrane region" description="Helical" evidence="3">
    <location>
        <begin position="165"/>
        <end position="182"/>
    </location>
</feature>
<accession>Q21LR8</accession>
<evidence type="ECO:0000259" key="4">
    <source>
        <dbReference type="PROSITE" id="PS50887"/>
    </source>
</evidence>
<dbReference type="AlphaFoldDB" id="Q21LR8"/>
<dbReference type="CDD" id="cd01949">
    <property type="entry name" value="GGDEF"/>
    <property type="match status" value="1"/>
</dbReference>
<dbReference type="PROSITE" id="PS50887">
    <property type="entry name" value="GGDEF"/>
    <property type="match status" value="1"/>
</dbReference>
<dbReference type="Pfam" id="PF00990">
    <property type="entry name" value="GGDEF"/>
    <property type="match status" value="1"/>
</dbReference>
<dbReference type="Gene3D" id="3.30.70.270">
    <property type="match status" value="1"/>
</dbReference>
<dbReference type="Proteomes" id="UP000001947">
    <property type="component" value="Chromosome"/>
</dbReference>
<feature type="domain" description="GGDEF" evidence="4">
    <location>
        <begin position="254"/>
        <end position="390"/>
    </location>
</feature>
<dbReference type="GO" id="GO:0005886">
    <property type="term" value="C:plasma membrane"/>
    <property type="evidence" value="ECO:0007669"/>
    <property type="project" value="TreeGrafter"/>
</dbReference>
<dbReference type="EC" id="2.7.7.65" evidence="2"/>
<sequence>MLNRLRWVSDDRLKGRCIELVLAQAGSAFFSSALAGVILIAAFWARVDRWVLAFWFFSYFFIASLRVWLAVVYRRAPESVNPDMWFAAYAACVFLSGFVWGVFLLLLSVNAEGAYAAVLMVTFTALLAAAVTAYSVSFPLYVCFSLPVVLPFLVSLLVVGQHMHGMVAAIILCWYLFMVSTARRFSQSAMRSLGYQYENVGLVQELEAQNERAERLAGELLVLSNTDALTGLYNRRFFNAQIEKEWLRALRTGECLSVIIVDIDNFKGFNDSLGHLEGDRCIARVAGVLKGAVREGTDFAVRYGGEEFALILANTSLGAALGLAERLRSGVEGLALPHPDSAVSKVVTASFGVAGCVPRVEDRLELFVDMADKALYRAKGLGRNAVVSAG</sequence>
<dbReference type="InterPro" id="IPR043128">
    <property type="entry name" value="Rev_trsase/Diguanyl_cyclase"/>
</dbReference>
<dbReference type="HOGENOM" id="CLU_000445_11_2_6"/>
<dbReference type="FunFam" id="3.30.70.270:FF:000001">
    <property type="entry name" value="Diguanylate cyclase domain protein"/>
    <property type="match status" value="1"/>
</dbReference>
<evidence type="ECO:0000313" key="5">
    <source>
        <dbReference type="EMBL" id="ABD80361.1"/>
    </source>
</evidence>
<evidence type="ECO:0000313" key="6">
    <source>
        <dbReference type="Proteomes" id="UP000001947"/>
    </source>
</evidence>
<feature type="transmembrane region" description="Helical" evidence="3">
    <location>
        <begin position="21"/>
        <end position="44"/>
    </location>
</feature>
<keyword evidence="3" id="KW-1133">Transmembrane helix</keyword>
<dbReference type="STRING" id="203122.Sde_1099"/>
<dbReference type="InterPro" id="IPR029787">
    <property type="entry name" value="Nucleotide_cyclase"/>
</dbReference>
<dbReference type="GO" id="GO:0043709">
    <property type="term" value="P:cell adhesion involved in single-species biofilm formation"/>
    <property type="evidence" value="ECO:0007669"/>
    <property type="project" value="TreeGrafter"/>
</dbReference>